<reference evidence="1" key="2">
    <citation type="journal article" date="2022" name="Hortic Res">
        <title>The genome of Dioscorea zingiberensis sheds light on the biosynthesis, origin and evolution of the medicinally important diosgenin saponins.</title>
        <authorList>
            <person name="Li Y."/>
            <person name="Tan C."/>
            <person name="Li Z."/>
            <person name="Guo J."/>
            <person name="Li S."/>
            <person name="Chen X."/>
            <person name="Wang C."/>
            <person name="Dai X."/>
            <person name="Yang H."/>
            <person name="Song W."/>
            <person name="Hou L."/>
            <person name="Xu J."/>
            <person name="Tong Z."/>
            <person name="Xu A."/>
            <person name="Yuan X."/>
            <person name="Wang W."/>
            <person name="Yang Q."/>
            <person name="Chen L."/>
            <person name="Sun Z."/>
            <person name="Wang K."/>
            <person name="Pan B."/>
            <person name="Chen J."/>
            <person name="Bao Y."/>
            <person name="Liu F."/>
            <person name="Qi X."/>
            <person name="Gang D.R."/>
            <person name="Wen J."/>
            <person name="Li J."/>
        </authorList>
    </citation>
    <scope>NUCLEOTIDE SEQUENCE</scope>
    <source>
        <strain evidence="1">Dzin_1.0</strain>
    </source>
</reference>
<dbReference type="EMBL" id="JAGGNH010000005">
    <property type="protein sequence ID" value="KAJ0970932.1"/>
    <property type="molecule type" value="Genomic_DNA"/>
</dbReference>
<sequence>MRLSTVYLVDFLANAESEKVLVQIGPPESLSAPPHKLLHGLDNFKISDSESNLEALNGEIELEGVDPDHYTEAQPENFCCCCVGDTSVVIERIAEKDLDSWGSIIAALALTEQLEAWNLFKQMLDIGDHRPTEFHFGSIVNDRVTIPKLDLAWGHYHSVPALRMYKLLFLASRPTGPLLFTQDGIM</sequence>
<evidence type="ECO:0000313" key="1">
    <source>
        <dbReference type="EMBL" id="KAJ0970932.1"/>
    </source>
</evidence>
<dbReference type="OrthoDB" id="1718249at2759"/>
<gene>
    <name evidence="1" type="ORF">J5N97_018891</name>
</gene>
<dbReference type="Proteomes" id="UP001085076">
    <property type="component" value="Miscellaneous, Linkage group lg05"/>
</dbReference>
<comment type="caution">
    <text evidence="1">The sequence shown here is derived from an EMBL/GenBank/DDBJ whole genome shotgun (WGS) entry which is preliminary data.</text>
</comment>
<name>A0A9D5CDZ8_9LILI</name>
<dbReference type="AlphaFoldDB" id="A0A9D5CDZ8"/>
<reference evidence="1" key="1">
    <citation type="submission" date="2021-03" db="EMBL/GenBank/DDBJ databases">
        <authorList>
            <person name="Li Z."/>
            <person name="Yang C."/>
        </authorList>
    </citation>
    <scope>NUCLEOTIDE SEQUENCE</scope>
    <source>
        <strain evidence="1">Dzin_1.0</strain>
        <tissue evidence="1">Leaf</tissue>
    </source>
</reference>
<protein>
    <submittedName>
        <fullName evidence="1">Uncharacterized protein</fullName>
    </submittedName>
</protein>
<accession>A0A9D5CDZ8</accession>
<evidence type="ECO:0000313" key="2">
    <source>
        <dbReference type="Proteomes" id="UP001085076"/>
    </source>
</evidence>
<keyword evidence="2" id="KW-1185">Reference proteome</keyword>
<proteinExistence type="predicted"/>
<organism evidence="1 2">
    <name type="scientific">Dioscorea zingiberensis</name>
    <dbReference type="NCBI Taxonomy" id="325984"/>
    <lineage>
        <taxon>Eukaryota</taxon>
        <taxon>Viridiplantae</taxon>
        <taxon>Streptophyta</taxon>
        <taxon>Embryophyta</taxon>
        <taxon>Tracheophyta</taxon>
        <taxon>Spermatophyta</taxon>
        <taxon>Magnoliopsida</taxon>
        <taxon>Liliopsida</taxon>
        <taxon>Dioscoreales</taxon>
        <taxon>Dioscoreaceae</taxon>
        <taxon>Dioscorea</taxon>
    </lineage>
</organism>